<dbReference type="Gene3D" id="3.40.50.300">
    <property type="entry name" value="P-loop containing nucleotide triphosphate hydrolases"/>
    <property type="match status" value="1"/>
</dbReference>
<keyword evidence="15" id="KW-1185">Reference proteome</keyword>
<evidence type="ECO:0000256" key="8">
    <source>
        <dbReference type="ARBA" id="ARBA00022842"/>
    </source>
</evidence>
<feature type="site" description="Interaction with substrate tRNA" evidence="10">
    <location>
        <position position="103"/>
    </location>
</feature>
<comment type="cofactor">
    <cofactor evidence="1 10">
        <name>Mg(2+)</name>
        <dbReference type="ChEBI" id="CHEBI:18420"/>
    </cofactor>
</comment>
<dbReference type="EMBL" id="JACGWT010000005">
    <property type="protein sequence ID" value="MBA8795417.1"/>
    <property type="molecule type" value="Genomic_DNA"/>
</dbReference>
<dbReference type="SUPFAM" id="SSF52540">
    <property type="entry name" value="P-loop containing nucleoside triphosphate hydrolases"/>
    <property type="match status" value="1"/>
</dbReference>
<evidence type="ECO:0000256" key="2">
    <source>
        <dbReference type="ARBA" id="ARBA00003213"/>
    </source>
</evidence>
<dbReference type="GO" id="GO:0005524">
    <property type="term" value="F:ATP binding"/>
    <property type="evidence" value="ECO:0007669"/>
    <property type="project" value="UniProtKB-UniRule"/>
</dbReference>
<evidence type="ECO:0000256" key="6">
    <source>
        <dbReference type="ARBA" id="ARBA00022741"/>
    </source>
</evidence>
<evidence type="ECO:0000313" key="15">
    <source>
        <dbReference type="Proteomes" id="UP000523079"/>
    </source>
</evidence>
<accession>A0A7W3P6X9</accession>
<reference evidence="14 15" key="1">
    <citation type="submission" date="2020-07" db="EMBL/GenBank/DDBJ databases">
        <title>Sequencing the genomes of 1000 actinobacteria strains.</title>
        <authorList>
            <person name="Klenk H.-P."/>
        </authorList>
    </citation>
    <scope>NUCLEOTIDE SEQUENCE [LARGE SCALE GENOMIC DNA]</scope>
    <source>
        <strain evidence="14 15">DSM 100723</strain>
    </source>
</reference>
<dbReference type="InterPro" id="IPR018022">
    <property type="entry name" value="IPT"/>
</dbReference>
<evidence type="ECO:0000256" key="1">
    <source>
        <dbReference type="ARBA" id="ARBA00001946"/>
    </source>
</evidence>
<comment type="similarity">
    <text evidence="3 10 13">Belongs to the IPP transferase family.</text>
</comment>
<dbReference type="EC" id="2.5.1.75" evidence="10"/>
<dbReference type="Pfam" id="PF01715">
    <property type="entry name" value="IPPT"/>
    <property type="match status" value="1"/>
</dbReference>
<evidence type="ECO:0000256" key="5">
    <source>
        <dbReference type="ARBA" id="ARBA00022694"/>
    </source>
</evidence>
<dbReference type="NCBIfam" id="TIGR00174">
    <property type="entry name" value="miaA"/>
    <property type="match status" value="1"/>
</dbReference>
<organism evidence="14 15">
    <name type="scientific">Microlunatus kandeliicorticis</name>
    <dbReference type="NCBI Taxonomy" id="1759536"/>
    <lineage>
        <taxon>Bacteria</taxon>
        <taxon>Bacillati</taxon>
        <taxon>Actinomycetota</taxon>
        <taxon>Actinomycetes</taxon>
        <taxon>Propionibacteriales</taxon>
        <taxon>Propionibacteriaceae</taxon>
        <taxon>Microlunatus</taxon>
    </lineage>
</organism>
<evidence type="ECO:0000313" key="14">
    <source>
        <dbReference type="EMBL" id="MBA8795417.1"/>
    </source>
</evidence>
<evidence type="ECO:0000256" key="4">
    <source>
        <dbReference type="ARBA" id="ARBA00022679"/>
    </source>
</evidence>
<feature type="site" description="Interaction with substrate tRNA" evidence="10">
    <location>
        <position position="124"/>
    </location>
</feature>
<keyword evidence="7 10" id="KW-0067">ATP-binding</keyword>
<evidence type="ECO:0000256" key="3">
    <source>
        <dbReference type="ARBA" id="ARBA00005842"/>
    </source>
</evidence>
<proteinExistence type="inferred from homology"/>
<dbReference type="FunFam" id="1.10.20.140:FF:000001">
    <property type="entry name" value="tRNA dimethylallyltransferase"/>
    <property type="match status" value="1"/>
</dbReference>
<feature type="region of interest" description="Interaction with substrate tRNA" evidence="10">
    <location>
        <begin position="37"/>
        <end position="40"/>
    </location>
</feature>
<evidence type="ECO:0000256" key="13">
    <source>
        <dbReference type="RuleBase" id="RU003785"/>
    </source>
</evidence>
<dbReference type="InterPro" id="IPR027417">
    <property type="entry name" value="P-loop_NTPase"/>
</dbReference>
<feature type="binding site" evidence="10">
    <location>
        <begin position="7"/>
        <end position="14"/>
    </location>
    <ligand>
        <name>ATP</name>
        <dbReference type="ChEBI" id="CHEBI:30616"/>
    </ligand>
</feature>
<dbReference type="PANTHER" id="PTHR11088">
    <property type="entry name" value="TRNA DIMETHYLALLYLTRANSFERASE"/>
    <property type="match status" value="1"/>
</dbReference>
<evidence type="ECO:0000256" key="7">
    <source>
        <dbReference type="ARBA" id="ARBA00022840"/>
    </source>
</evidence>
<name>A0A7W3P6X9_9ACTN</name>
<dbReference type="GO" id="GO:0052381">
    <property type="term" value="F:tRNA dimethylallyltransferase activity"/>
    <property type="evidence" value="ECO:0007669"/>
    <property type="project" value="UniProtKB-UniRule"/>
</dbReference>
<comment type="subunit">
    <text evidence="10">Monomer.</text>
</comment>
<keyword evidence="8 10" id="KW-0460">Magnesium</keyword>
<evidence type="ECO:0000256" key="12">
    <source>
        <dbReference type="RuleBase" id="RU003784"/>
    </source>
</evidence>
<evidence type="ECO:0000256" key="9">
    <source>
        <dbReference type="ARBA" id="ARBA00049563"/>
    </source>
</evidence>
<keyword evidence="6 10" id="KW-0547">Nucleotide-binding</keyword>
<protein>
    <recommendedName>
        <fullName evidence="10">tRNA dimethylallyltransferase</fullName>
        <ecNumber evidence="10">2.5.1.75</ecNumber>
    </recommendedName>
    <alternativeName>
        <fullName evidence="10">Dimethylallyl diphosphate:tRNA dimethylallyltransferase</fullName>
        <shortName evidence="10">DMAPP:tRNA dimethylallyltransferase</shortName>
        <shortName evidence="10">DMATase</shortName>
    </alternativeName>
    <alternativeName>
        <fullName evidence="10">Isopentenyl-diphosphate:tRNA isopentenyltransferase</fullName>
        <shortName evidence="10">IPP transferase</shortName>
        <shortName evidence="10">IPPT</shortName>
        <shortName evidence="10">IPTase</shortName>
    </alternativeName>
</protein>
<comment type="caution">
    <text evidence="14">The sequence shown here is derived from an EMBL/GenBank/DDBJ whole genome shotgun (WGS) entry which is preliminary data.</text>
</comment>
<dbReference type="InterPro" id="IPR039657">
    <property type="entry name" value="Dimethylallyltransferase"/>
</dbReference>
<comment type="function">
    <text evidence="2 10 12">Catalyzes the transfer of a dimethylallyl group onto the adenine at position 37 in tRNAs that read codons beginning with uridine, leading to the formation of N6-(dimethylallyl)adenosine (i(6)A).</text>
</comment>
<feature type="binding site" evidence="10">
    <location>
        <begin position="9"/>
        <end position="14"/>
    </location>
    <ligand>
        <name>substrate</name>
    </ligand>
</feature>
<sequence>MIVVLVGPTAVGKSGLAIALAEHLGAGGRPAEIVNADSMLLYRGMDIGTAKPTPAERARVRHHLVDVLDVTETSTVAEFQTLARAAIEDCLTRGVVPVVVGGSALYVRAVVDEFRFPGTDPDVRARLDAELAERGPAALHERLAAVDPGAAAAILPGNGRRIVRALEVIELTGEPFTASLPAHRYALPDVRQLGLDTDRTTLDSRIADRVDRMWADGLVEEVRGLLDRGLREGRTASRALGYAQVLDHLDGRTSEAEARELTVTGTRKFARRQGSWFRRDPRISWLGGPGDDPDTLLDRAADVLAAPGPALAD</sequence>
<dbReference type="PANTHER" id="PTHR11088:SF60">
    <property type="entry name" value="TRNA DIMETHYLALLYLTRANSFERASE"/>
    <property type="match status" value="1"/>
</dbReference>
<dbReference type="HAMAP" id="MF_00185">
    <property type="entry name" value="IPP_trans"/>
    <property type="match status" value="1"/>
</dbReference>
<keyword evidence="4 10" id="KW-0808">Transferase</keyword>
<evidence type="ECO:0000256" key="10">
    <source>
        <dbReference type="HAMAP-Rule" id="MF_00185"/>
    </source>
</evidence>
<dbReference type="GO" id="GO:0006400">
    <property type="term" value="P:tRNA modification"/>
    <property type="evidence" value="ECO:0007669"/>
    <property type="project" value="TreeGrafter"/>
</dbReference>
<dbReference type="AlphaFoldDB" id="A0A7W3P6X9"/>
<comment type="caution">
    <text evidence="10">Lacks conserved residue(s) required for the propagation of feature annotation.</text>
</comment>
<keyword evidence="5 10" id="KW-0819">tRNA processing</keyword>
<dbReference type="Proteomes" id="UP000523079">
    <property type="component" value="Unassembled WGS sequence"/>
</dbReference>
<dbReference type="Gene3D" id="1.10.20.140">
    <property type="match status" value="1"/>
</dbReference>
<comment type="catalytic activity">
    <reaction evidence="9 10 11">
        <text>adenosine(37) in tRNA + dimethylallyl diphosphate = N(6)-dimethylallyladenosine(37) in tRNA + diphosphate</text>
        <dbReference type="Rhea" id="RHEA:26482"/>
        <dbReference type="Rhea" id="RHEA-COMP:10162"/>
        <dbReference type="Rhea" id="RHEA-COMP:10375"/>
        <dbReference type="ChEBI" id="CHEBI:33019"/>
        <dbReference type="ChEBI" id="CHEBI:57623"/>
        <dbReference type="ChEBI" id="CHEBI:74411"/>
        <dbReference type="ChEBI" id="CHEBI:74415"/>
        <dbReference type="EC" id="2.5.1.75"/>
    </reaction>
</comment>
<gene>
    <name evidence="10" type="primary">miaA</name>
    <name evidence="14" type="ORF">FHX74_003053</name>
</gene>
<evidence type="ECO:0000256" key="11">
    <source>
        <dbReference type="RuleBase" id="RU003783"/>
    </source>
</evidence>